<evidence type="ECO:0000313" key="3">
    <source>
        <dbReference type="Proteomes" id="UP000717515"/>
    </source>
</evidence>
<organism evidence="2 3">
    <name type="scientific">Mortierella alpina</name>
    <name type="common">Oleaginous fungus</name>
    <name type="synonym">Mortierella renispora</name>
    <dbReference type="NCBI Taxonomy" id="64518"/>
    <lineage>
        <taxon>Eukaryota</taxon>
        <taxon>Fungi</taxon>
        <taxon>Fungi incertae sedis</taxon>
        <taxon>Mucoromycota</taxon>
        <taxon>Mortierellomycotina</taxon>
        <taxon>Mortierellomycetes</taxon>
        <taxon>Mortierellales</taxon>
        <taxon>Mortierellaceae</taxon>
        <taxon>Mortierella</taxon>
    </lineage>
</organism>
<reference evidence="2" key="1">
    <citation type="submission" date="2021-07" db="EMBL/GenBank/DDBJ databases">
        <title>Draft genome of Mortierella alpina, strain LL118, isolated from an aspen leaf litter sample.</title>
        <authorList>
            <person name="Yang S."/>
            <person name="Vinatzer B.A."/>
        </authorList>
    </citation>
    <scope>NUCLEOTIDE SEQUENCE</scope>
    <source>
        <strain evidence="2">LL118</strain>
    </source>
</reference>
<gene>
    <name evidence="2" type="ORF">KVV02_004243</name>
</gene>
<dbReference type="Gene3D" id="3.40.1810.10">
    <property type="entry name" value="Transcription factor, MADS-box"/>
    <property type="match status" value="1"/>
</dbReference>
<dbReference type="GO" id="GO:0046983">
    <property type="term" value="F:protein dimerization activity"/>
    <property type="evidence" value="ECO:0007669"/>
    <property type="project" value="InterPro"/>
</dbReference>
<dbReference type="InterPro" id="IPR036879">
    <property type="entry name" value="TF_MADSbox_sf"/>
</dbReference>
<proteinExistence type="predicted"/>
<accession>A0A9P8CWH8</accession>
<dbReference type="GO" id="GO:0003677">
    <property type="term" value="F:DNA binding"/>
    <property type="evidence" value="ECO:0007669"/>
    <property type="project" value="InterPro"/>
</dbReference>
<evidence type="ECO:0000313" key="2">
    <source>
        <dbReference type="EMBL" id="KAG9323123.1"/>
    </source>
</evidence>
<feature type="compositionally biased region" description="Basic and acidic residues" evidence="1">
    <location>
        <begin position="83"/>
        <end position="101"/>
    </location>
</feature>
<dbReference type="Proteomes" id="UP000717515">
    <property type="component" value="Unassembled WGS sequence"/>
</dbReference>
<comment type="caution">
    <text evidence="2">The sequence shown here is derived from an EMBL/GenBank/DDBJ whole genome shotgun (WGS) entry which is preliminary data.</text>
</comment>
<dbReference type="GO" id="GO:0045944">
    <property type="term" value="P:positive regulation of transcription by RNA polymerase II"/>
    <property type="evidence" value="ECO:0007669"/>
    <property type="project" value="UniProtKB-ARBA"/>
</dbReference>
<dbReference type="EMBL" id="JAIFTL010000115">
    <property type="protein sequence ID" value="KAG9323123.1"/>
    <property type="molecule type" value="Genomic_DNA"/>
</dbReference>
<feature type="region of interest" description="Disordered" evidence="1">
    <location>
        <begin position="73"/>
        <end position="101"/>
    </location>
</feature>
<protein>
    <submittedName>
        <fullName evidence="2">Uncharacterized protein</fullName>
    </submittedName>
</protein>
<dbReference type="AlphaFoldDB" id="A0A9P8CWH8"/>
<evidence type="ECO:0000256" key="1">
    <source>
        <dbReference type="SAM" id="MobiDB-lite"/>
    </source>
</evidence>
<sequence>MQVTASAIQYSTKKAQVMQLAFELTSTFPGTDVLFLIFSEENPIIYDFRTPRFASMITHPESKQLIIEYISAPDAESPDDNGTPDHDKADDGDTQDEVPKFKFRREGNGTMVIVDKEQHDLMFPQFKAHAMRKFDKAGRTDAHHHYSPLPQPSTIPQFKAPALGKVTRDLDKLSSGSLHDHCKDLYHQLT</sequence>
<name>A0A9P8CWH8_MORAP</name>